<reference evidence="3" key="1">
    <citation type="submission" date="2016-10" db="EMBL/GenBank/DDBJ databases">
        <authorList>
            <person name="Varghese N."/>
            <person name="Submissions S."/>
        </authorList>
    </citation>
    <scope>NUCLEOTIDE SEQUENCE [LARGE SCALE GENOMIC DNA]</scope>
    <source>
        <strain evidence="3">DSM 18733</strain>
    </source>
</reference>
<dbReference type="Proteomes" id="UP000199421">
    <property type="component" value="Unassembled WGS sequence"/>
</dbReference>
<dbReference type="OrthoDB" id="766141at2"/>
<keyword evidence="3" id="KW-1185">Reference proteome</keyword>
<feature type="transmembrane region" description="Helical" evidence="1">
    <location>
        <begin position="87"/>
        <end position="105"/>
    </location>
</feature>
<dbReference type="RefSeq" id="WP_093329180.1">
    <property type="nucleotide sequence ID" value="NZ_FOAF01000008.1"/>
</dbReference>
<organism evidence="2 3">
    <name type="scientific">Olivibacter domesticus</name>
    <name type="common">Pseudosphingobacterium domesticum</name>
    <dbReference type="NCBI Taxonomy" id="407022"/>
    <lineage>
        <taxon>Bacteria</taxon>
        <taxon>Pseudomonadati</taxon>
        <taxon>Bacteroidota</taxon>
        <taxon>Sphingobacteriia</taxon>
        <taxon>Sphingobacteriales</taxon>
        <taxon>Sphingobacteriaceae</taxon>
        <taxon>Olivibacter</taxon>
    </lineage>
</organism>
<protein>
    <recommendedName>
        <fullName evidence="4">Zinc-ribbon 15 domain-containing protein</fullName>
    </recommendedName>
</protein>
<keyword evidence="1" id="KW-0812">Transmembrane</keyword>
<sequence length="200" mass="23266">MIIFGSRTNAVGQGTPTYRCNYCGTEDSVFIQYFLRYFHVFWIPMFPYRTYGTSCCAHCRQVLSRREMSTELKSVVSSEKPRPSIKYFSGLLLLVVGIIFIAIAIQTEIKQTETFLAKPQLGDVYGIKQENGAYTLYLLTKQQHDSLGFRLNDYEVSTSSQLSKLRNHHSTDYGKDLYYYSKEELEQWLNEKIIVNIKRE</sequence>
<proteinExistence type="predicted"/>
<evidence type="ECO:0000313" key="2">
    <source>
        <dbReference type="EMBL" id="SEM18021.1"/>
    </source>
</evidence>
<evidence type="ECO:0000313" key="3">
    <source>
        <dbReference type="Proteomes" id="UP000199421"/>
    </source>
</evidence>
<gene>
    <name evidence="2" type="ORF">SAMN05661044_04473</name>
</gene>
<dbReference type="AlphaFoldDB" id="A0A1H7W959"/>
<accession>A0A1H7W959</accession>
<name>A0A1H7W959_OLID1</name>
<evidence type="ECO:0008006" key="4">
    <source>
        <dbReference type="Google" id="ProtNLM"/>
    </source>
</evidence>
<dbReference type="EMBL" id="FOAF01000008">
    <property type="protein sequence ID" value="SEM18021.1"/>
    <property type="molecule type" value="Genomic_DNA"/>
</dbReference>
<evidence type="ECO:0000256" key="1">
    <source>
        <dbReference type="SAM" id="Phobius"/>
    </source>
</evidence>
<keyword evidence="1" id="KW-1133">Transmembrane helix</keyword>
<dbReference type="STRING" id="407022.SAMN05661044_04473"/>
<keyword evidence="1" id="KW-0472">Membrane</keyword>